<gene>
    <name evidence="7" type="ORF">LUZ63_012682</name>
</gene>
<keyword evidence="4" id="KW-0804">Transcription</keyword>
<dbReference type="InterPro" id="IPR033897">
    <property type="entry name" value="SRF-like_MADS-box"/>
</dbReference>
<organism evidence="7 8">
    <name type="scientific">Rhynchospora breviuscula</name>
    <dbReference type="NCBI Taxonomy" id="2022672"/>
    <lineage>
        <taxon>Eukaryota</taxon>
        <taxon>Viridiplantae</taxon>
        <taxon>Streptophyta</taxon>
        <taxon>Embryophyta</taxon>
        <taxon>Tracheophyta</taxon>
        <taxon>Spermatophyta</taxon>
        <taxon>Magnoliopsida</taxon>
        <taxon>Liliopsida</taxon>
        <taxon>Poales</taxon>
        <taxon>Cyperaceae</taxon>
        <taxon>Cyperoideae</taxon>
        <taxon>Rhynchosporeae</taxon>
        <taxon>Rhynchospora</taxon>
    </lineage>
</organism>
<dbReference type="GO" id="GO:0000987">
    <property type="term" value="F:cis-regulatory region sequence-specific DNA binding"/>
    <property type="evidence" value="ECO:0007669"/>
    <property type="project" value="InterPro"/>
</dbReference>
<dbReference type="SMART" id="SM00432">
    <property type="entry name" value="MADS"/>
    <property type="match status" value="1"/>
</dbReference>
<dbReference type="GO" id="GO:0045944">
    <property type="term" value="P:positive regulation of transcription by RNA polymerase II"/>
    <property type="evidence" value="ECO:0007669"/>
    <property type="project" value="InterPro"/>
</dbReference>
<dbReference type="PROSITE" id="PS50066">
    <property type="entry name" value="MADS_BOX_2"/>
    <property type="match status" value="1"/>
</dbReference>
<dbReference type="Gene3D" id="3.40.1810.10">
    <property type="entry name" value="Transcription factor, MADS-box"/>
    <property type="match status" value="1"/>
</dbReference>
<evidence type="ECO:0000256" key="2">
    <source>
        <dbReference type="ARBA" id="ARBA00023015"/>
    </source>
</evidence>
<sequence>MGRNKIKIEKKAVSQQFVTYSKRKAGIAKKAKELAILCDTDVLLLTISPKGTPDLVLGPKSNFEDVIKKFSDQSPNERHKKKRECLQALSKAFKSDKDHEVDVEQLMKLGIPETSPAIKSQQELFKLTREIQHAKNMLGPLQYIDEVYTIANIGLLISMEWHIEKLIRKNRIQKVHTFRMKIA</sequence>
<dbReference type="CDD" id="cd00266">
    <property type="entry name" value="MADS_SRF_like"/>
    <property type="match status" value="1"/>
</dbReference>
<evidence type="ECO:0000256" key="4">
    <source>
        <dbReference type="ARBA" id="ARBA00023163"/>
    </source>
</evidence>
<name>A0A9Q0HRP3_9POAL</name>
<dbReference type="GO" id="GO:0000981">
    <property type="term" value="F:DNA-binding transcription factor activity, RNA polymerase II-specific"/>
    <property type="evidence" value="ECO:0007669"/>
    <property type="project" value="InterPro"/>
</dbReference>
<comment type="caution">
    <text evidence="7">The sequence shown here is derived from an EMBL/GenBank/DDBJ whole genome shotgun (WGS) entry which is preliminary data.</text>
</comment>
<dbReference type="Pfam" id="PF00319">
    <property type="entry name" value="SRF-TF"/>
    <property type="match status" value="1"/>
</dbReference>
<keyword evidence="5" id="KW-0539">Nucleus</keyword>
<keyword evidence="8" id="KW-1185">Reference proteome</keyword>
<dbReference type="InterPro" id="IPR036879">
    <property type="entry name" value="TF_MADSbox_sf"/>
</dbReference>
<evidence type="ECO:0000313" key="7">
    <source>
        <dbReference type="EMBL" id="KAJ1695984.1"/>
    </source>
</evidence>
<dbReference type="GO" id="GO:0046983">
    <property type="term" value="F:protein dimerization activity"/>
    <property type="evidence" value="ECO:0007669"/>
    <property type="project" value="InterPro"/>
</dbReference>
<proteinExistence type="predicted"/>
<dbReference type="SUPFAM" id="SSF55455">
    <property type="entry name" value="SRF-like"/>
    <property type="match status" value="1"/>
</dbReference>
<dbReference type="AlphaFoldDB" id="A0A9Q0HRP3"/>
<dbReference type="OrthoDB" id="593936at2759"/>
<reference evidence="7" key="1">
    <citation type="journal article" date="2022" name="Cell">
        <title>Repeat-based holocentromeres influence genome architecture and karyotype evolution.</title>
        <authorList>
            <person name="Hofstatter P.G."/>
            <person name="Thangavel G."/>
            <person name="Lux T."/>
            <person name="Neumann P."/>
            <person name="Vondrak T."/>
            <person name="Novak P."/>
            <person name="Zhang M."/>
            <person name="Costa L."/>
            <person name="Castellani M."/>
            <person name="Scott A."/>
            <person name="Toegelov H."/>
            <person name="Fuchs J."/>
            <person name="Mata-Sucre Y."/>
            <person name="Dias Y."/>
            <person name="Vanzela A.L.L."/>
            <person name="Huettel B."/>
            <person name="Almeida C.C.S."/>
            <person name="Simkova H."/>
            <person name="Souza G."/>
            <person name="Pedrosa-Harand A."/>
            <person name="Macas J."/>
            <person name="Mayer K.F.X."/>
            <person name="Houben A."/>
            <person name="Marques A."/>
        </authorList>
    </citation>
    <scope>NUCLEOTIDE SEQUENCE</scope>
    <source>
        <strain evidence="7">RhyBre1mFocal</strain>
    </source>
</reference>
<evidence type="ECO:0000256" key="5">
    <source>
        <dbReference type="ARBA" id="ARBA00023242"/>
    </source>
</evidence>
<dbReference type="InterPro" id="IPR002100">
    <property type="entry name" value="TF_MADSbox"/>
</dbReference>
<dbReference type="PRINTS" id="PR00404">
    <property type="entry name" value="MADSDOMAIN"/>
</dbReference>
<comment type="subcellular location">
    <subcellularLocation>
        <location evidence="1">Nucleus</location>
    </subcellularLocation>
</comment>
<dbReference type="EMBL" id="JAMQYH010000003">
    <property type="protein sequence ID" value="KAJ1695984.1"/>
    <property type="molecule type" value="Genomic_DNA"/>
</dbReference>
<accession>A0A9Q0HRP3</accession>
<protein>
    <recommendedName>
        <fullName evidence="6">MADS-box domain-containing protein</fullName>
    </recommendedName>
</protein>
<keyword evidence="2" id="KW-0805">Transcription regulation</keyword>
<evidence type="ECO:0000256" key="3">
    <source>
        <dbReference type="ARBA" id="ARBA00023125"/>
    </source>
</evidence>
<feature type="domain" description="MADS-box" evidence="6">
    <location>
        <begin position="1"/>
        <end position="51"/>
    </location>
</feature>
<dbReference type="InterPro" id="IPR050142">
    <property type="entry name" value="MADS-box/MEF2_TF"/>
</dbReference>
<evidence type="ECO:0000259" key="6">
    <source>
        <dbReference type="PROSITE" id="PS50066"/>
    </source>
</evidence>
<keyword evidence="3" id="KW-0238">DNA-binding</keyword>
<evidence type="ECO:0000313" key="8">
    <source>
        <dbReference type="Proteomes" id="UP001151287"/>
    </source>
</evidence>
<dbReference type="PANTHER" id="PTHR48019">
    <property type="entry name" value="SERUM RESPONSE FACTOR HOMOLOG"/>
    <property type="match status" value="1"/>
</dbReference>
<dbReference type="Proteomes" id="UP001151287">
    <property type="component" value="Unassembled WGS sequence"/>
</dbReference>
<dbReference type="GO" id="GO:0005634">
    <property type="term" value="C:nucleus"/>
    <property type="evidence" value="ECO:0007669"/>
    <property type="project" value="UniProtKB-SubCell"/>
</dbReference>
<evidence type="ECO:0000256" key="1">
    <source>
        <dbReference type="ARBA" id="ARBA00004123"/>
    </source>
</evidence>